<feature type="transmembrane region" description="Helical" evidence="13">
    <location>
        <begin position="12"/>
        <end position="35"/>
    </location>
</feature>
<evidence type="ECO:0000256" key="7">
    <source>
        <dbReference type="ARBA" id="ARBA00022781"/>
    </source>
</evidence>
<evidence type="ECO:0000256" key="9">
    <source>
        <dbReference type="ARBA" id="ARBA00023065"/>
    </source>
</evidence>
<evidence type="ECO:0000256" key="11">
    <source>
        <dbReference type="ARBA" id="ARBA00023136"/>
    </source>
</evidence>
<dbReference type="GO" id="GO:0045259">
    <property type="term" value="C:proton-transporting ATP synthase complex"/>
    <property type="evidence" value="ECO:0007669"/>
    <property type="project" value="UniProtKB-KW"/>
</dbReference>
<dbReference type="AlphaFoldDB" id="A0A7G8LRP6"/>
<evidence type="ECO:0000256" key="13">
    <source>
        <dbReference type="SAM" id="Phobius"/>
    </source>
</evidence>
<evidence type="ECO:0000256" key="8">
    <source>
        <dbReference type="ARBA" id="ARBA00022989"/>
    </source>
</evidence>
<evidence type="ECO:0000313" key="14">
    <source>
        <dbReference type="EMBL" id="QNJ59918.1"/>
    </source>
</evidence>
<evidence type="ECO:0000256" key="10">
    <source>
        <dbReference type="ARBA" id="ARBA00023128"/>
    </source>
</evidence>
<dbReference type="GO" id="GO:0015078">
    <property type="term" value="F:proton transmembrane transporter activity"/>
    <property type="evidence" value="ECO:0007669"/>
    <property type="project" value="InterPro"/>
</dbReference>
<evidence type="ECO:0000256" key="1">
    <source>
        <dbReference type="ARBA" id="ARBA00004304"/>
    </source>
</evidence>
<evidence type="ECO:0000256" key="4">
    <source>
        <dbReference type="ARBA" id="ARBA00022448"/>
    </source>
</evidence>
<comment type="similarity">
    <text evidence="2 12">Belongs to the ATPase protein 8 family.</text>
</comment>
<dbReference type="EMBL" id="MN935516">
    <property type="protein sequence ID" value="QNJ59918.1"/>
    <property type="molecule type" value="Genomic_DNA"/>
</dbReference>
<sequence>MKSYIPQMSPLMWLSLLILFSMTVFLFNQMNFFSFKPQKIEIKSMKMIKEKFMNWKW</sequence>
<organism evidence="14">
    <name type="scientific">Xyronotus aztecus</name>
    <dbReference type="NCBI Taxonomy" id="62797"/>
    <lineage>
        <taxon>Eukaryota</taxon>
        <taxon>Metazoa</taxon>
        <taxon>Ecdysozoa</taxon>
        <taxon>Arthropoda</taxon>
        <taxon>Hexapoda</taxon>
        <taxon>Insecta</taxon>
        <taxon>Pterygota</taxon>
        <taxon>Neoptera</taxon>
        <taxon>Polyneoptera</taxon>
        <taxon>Orthoptera</taxon>
        <taxon>Caelifera</taxon>
        <taxon>Acrididea</taxon>
        <taxon>Acridomorpha</taxon>
        <taxon>Pneumoroidea</taxon>
        <taxon>Xyronotidae</taxon>
        <taxon>Xyronotus</taxon>
    </lineage>
</organism>
<evidence type="ECO:0000256" key="6">
    <source>
        <dbReference type="ARBA" id="ARBA00022692"/>
    </source>
</evidence>
<evidence type="ECO:0000256" key="12">
    <source>
        <dbReference type="RuleBase" id="RU003661"/>
    </source>
</evidence>
<dbReference type="InterPro" id="IPR001421">
    <property type="entry name" value="ATP8_metazoa"/>
</dbReference>
<keyword evidence="5 12" id="KW-0138">CF(0)</keyword>
<proteinExistence type="inferred from homology"/>
<reference evidence="14" key="1">
    <citation type="journal article" date="2020" name="Nat. Commun.">
        <title>Phylogenomic analysis of Orthoptera sheds new light on the evolution of acoustic communication.</title>
        <authorList>
            <person name="Song H."/>
        </authorList>
    </citation>
    <scope>NUCLEOTIDE SEQUENCE</scope>
    <source>
        <tissue evidence="14">Femur muscle</tissue>
    </source>
</reference>
<dbReference type="GO" id="GO:0031966">
    <property type="term" value="C:mitochondrial membrane"/>
    <property type="evidence" value="ECO:0007669"/>
    <property type="project" value="UniProtKB-SubCell"/>
</dbReference>
<keyword evidence="8 13" id="KW-1133">Transmembrane helix</keyword>
<keyword evidence="6 12" id="KW-0812">Transmembrane</keyword>
<evidence type="ECO:0000256" key="5">
    <source>
        <dbReference type="ARBA" id="ARBA00022547"/>
    </source>
</evidence>
<accession>A0A7G8LRP6</accession>
<dbReference type="Pfam" id="PF00895">
    <property type="entry name" value="ATP-synt_8"/>
    <property type="match status" value="1"/>
</dbReference>
<keyword evidence="7 12" id="KW-0375">Hydrogen ion transport</keyword>
<gene>
    <name evidence="14" type="primary">ATP8</name>
</gene>
<protein>
    <recommendedName>
        <fullName evidence="12">ATP synthase complex subunit 8</fullName>
    </recommendedName>
</protein>
<name>A0A7G8LRP6_9ORTH</name>
<dbReference type="GO" id="GO:0015986">
    <property type="term" value="P:proton motive force-driven ATP synthesis"/>
    <property type="evidence" value="ECO:0007669"/>
    <property type="project" value="InterPro"/>
</dbReference>
<evidence type="ECO:0000256" key="3">
    <source>
        <dbReference type="ARBA" id="ARBA00011291"/>
    </source>
</evidence>
<keyword evidence="11 13" id="KW-0472">Membrane</keyword>
<comment type="subunit">
    <text evidence="3">F-type ATPases have 2 components, CF(1) - the catalytic core - and CF(0) - the membrane proton channel.</text>
</comment>
<comment type="subcellular location">
    <subcellularLocation>
        <location evidence="1 12">Mitochondrion membrane</location>
        <topology evidence="1 12">Single-pass membrane protein</topology>
    </subcellularLocation>
</comment>
<keyword evidence="10 12" id="KW-0496">Mitochondrion</keyword>
<keyword evidence="4 12" id="KW-0813">Transport</keyword>
<evidence type="ECO:0000256" key="2">
    <source>
        <dbReference type="ARBA" id="ARBA00008892"/>
    </source>
</evidence>
<keyword evidence="9 12" id="KW-0406">Ion transport</keyword>
<geneLocation type="mitochondrion" evidence="14"/>